<keyword evidence="2" id="KW-0963">Cytoplasm</keyword>
<organism evidence="4">
    <name type="scientific">Guillardia theta (strain CCMP2712)</name>
    <name type="common">Cryptophyte</name>
    <dbReference type="NCBI Taxonomy" id="905079"/>
    <lineage>
        <taxon>Eukaryota</taxon>
        <taxon>Cryptophyceae</taxon>
        <taxon>Pyrenomonadales</taxon>
        <taxon>Geminigeraceae</taxon>
        <taxon>Guillardia</taxon>
    </lineage>
</organism>
<dbReference type="GO" id="GO:0005737">
    <property type="term" value="C:cytoplasm"/>
    <property type="evidence" value="ECO:0007669"/>
    <property type="project" value="UniProtKB-SubCell"/>
</dbReference>
<dbReference type="AlphaFoldDB" id="L1IWH2"/>
<evidence type="ECO:0000313" key="4">
    <source>
        <dbReference type="EMBL" id="EKX40224.1"/>
    </source>
</evidence>
<feature type="region of interest" description="Disordered" evidence="3">
    <location>
        <begin position="250"/>
        <end position="273"/>
    </location>
</feature>
<dbReference type="EMBL" id="JH993033">
    <property type="protein sequence ID" value="EKX40224.1"/>
    <property type="molecule type" value="Genomic_DNA"/>
</dbReference>
<evidence type="ECO:0000256" key="3">
    <source>
        <dbReference type="SAM" id="MobiDB-lite"/>
    </source>
</evidence>
<dbReference type="KEGG" id="gtt:GUITHDRAFT_142947"/>
<dbReference type="InterPro" id="IPR028133">
    <property type="entry name" value="Dynamitin"/>
</dbReference>
<feature type="compositionally biased region" description="Low complexity" evidence="3">
    <location>
        <begin position="255"/>
        <end position="265"/>
    </location>
</feature>
<dbReference type="PANTHER" id="PTHR15346">
    <property type="entry name" value="DYNACTIN SUBUNIT"/>
    <property type="match status" value="1"/>
</dbReference>
<dbReference type="GO" id="GO:0005869">
    <property type="term" value="C:dynactin complex"/>
    <property type="evidence" value="ECO:0007669"/>
    <property type="project" value="InterPro"/>
</dbReference>
<reference evidence="6" key="2">
    <citation type="submission" date="2012-11" db="EMBL/GenBank/DDBJ databases">
        <authorList>
            <person name="Kuo A."/>
            <person name="Curtis B.A."/>
            <person name="Tanifuji G."/>
            <person name="Burki F."/>
            <person name="Gruber A."/>
            <person name="Irimia M."/>
            <person name="Maruyama S."/>
            <person name="Arias M.C."/>
            <person name="Ball S.G."/>
            <person name="Gile G.H."/>
            <person name="Hirakawa Y."/>
            <person name="Hopkins J.F."/>
            <person name="Rensing S.A."/>
            <person name="Schmutz J."/>
            <person name="Symeonidi A."/>
            <person name="Elias M."/>
            <person name="Eveleigh R.J."/>
            <person name="Herman E.K."/>
            <person name="Klute M.J."/>
            <person name="Nakayama T."/>
            <person name="Obornik M."/>
            <person name="Reyes-Prieto A."/>
            <person name="Armbrust E.V."/>
            <person name="Aves S.J."/>
            <person name="Beiko R.G."/>
            <person name="Coutinho P."/>
            <person name="Dacks J.B."/>
            <person name="Durnford D.G."/>
            <person name="Fast N.M."/>
            <person name="Green B.R."/>
            <person name="Grisdale C."/>
            <person name="Hempe F."/>
            <person name="Henrissat B."/>
            <person name="Hoppner M.P."/>
            <person name="Ishida K.-I."/>
            <person name="Kim E."/>
            <person name="Koreny L."/>
            <person name="Kroth P.G."/>
            <person name="Liu Y."/>
            <person name="Malik S.-B."/>
            <person name="Maier U.G."/>
            <person name="McRose D."/>
            <person name="Mock T."/>
            <person name="Neilson J.A."/>
            <person name="Onodera N.T."/>
            <person name="Poole A.M."/>
            <person name="Pritham E.J."/>
            <person name="Richards T.A."/>
            <person name="Rocap G."/>
            <person name="Roy S.W."/>
            <person name="Sarai C."/>
            <person name="Schaack S."/>
            <person name="Shirato S."/>
            <person name="Slamovits C.H."/>
            <person name="Spencer D.F."/>
            <person name="Suzuki S."/>
            <person name="Worden A.Z."/>
            <person name="Zauner S."/>
            <person name="Barry K."/>
            <person name="Bell C."/>
            <person name="Bharti A.K."/>
            <person name="Crow J.A."/>
            <person name="Grimwood J."/>
            <person name="Kramer R."/>
            <person name="Lindquist E."/>
            <person name="Lucas S."/>
            <person name="Salamov A."/>
            <person name="McFadden G.I."/>
            <person name="Lane C.E."/>
            <person name="Keeling P.J."/>
            <person name="Gray M.W."/>
            <person name="Grigoriev I.V."/>
            <person name="Archibald J.M."/>
        </authorList>
    </citation>
    <scope>NUCLEOTIDE SEQUENCE</scope>
    <source>
        <strain evidence="6">CCMP2712</strain>
    </source>
</reference>
<dbReference type="RefSeq" id="XP_005827204.1">
    <property type="nucleotide sequence ID" value="XM_005827147.1"/>
</dbReference>
<reference evidence="5" key="3">
    <citation type="submission" date="2016-03" db="UniProtKB">
        <authorList>
            <consortium name="EnsemblProtists"/>
        </authorList>
    </citation>
    <scope>IDENTIFICATION</scope>
</reference>
<dbReference type="GO" id="GO:0007017">
    <property type="term" value="P:microtubule-based process"/>
    <property type="evidence" value="ECO:0007669"/>
    <property type="project" value="InterPro"/>
</dbReference>
<dbReference type="OMA" id="KICEEER"/>
<dbReference type="OrthoDB" id="4977at2759"/>
<sequence length="370" mass="40757">MAITGRRRLTKEELGIREDEEQEIFESPGNVLDEDGGEDEREREMEISLMEKELEVGRQATCTNFAAPLLADCPPAGRGSKKEVTALTAEKNFSSSGQMWKRGDYRVLGCEERRFETPVDRYSRLVAGLVERLKTLDSRTNSIPVRDKSAPKSVLDVVENLKKSDVATKTAEQNKEEATDVAHKRDVISFLSLDSRISQLERTLGDGDMAGVYPDISCALDNLEKRLALVEPGTLEAVAKQVNALEQRLQKVGRSSQKPSKPSSQGAEADSEYSQLAGLAETVERWDSVAMTLPTLIQRLRSLGSLHDEASRIVSDVASLRNLSSRTSSLLEAQESAMEKVTASLESNMQVMASNLANLEGRLAKLEQGK</sequence>
<name>L1IWH2_GUITC</name>
<dbReference type="PaxDb" id="55529-EKX40224"/>
<dbReference type="STRING" id="905079.L1IWH2"/>
<dbReference type="Pfam" id="PF04912">
    <property type="entry name" value="Dynamitin"/>
    <property type="match status" value="1"/>
</dbReference>
<dbReference type="GeneID" id="17296989"/>
<keyword evidence="6" id="KW-1185">Reference proteome</keyword>
<accession>L1IWH2</accession>
<evidence type="ECO:0000256" key="2">
    <source>
        <dbReference type="ARBA" id="ARBA00022490"/>
    </source>
</evidence>
<evidence type="ECO:0000256" key="1">
    <source>
        <dbReference type="ARBA" id="ARBA00004496"/>
    </source>
</evidence>
<dbReference type="EnsemblProtists" id="EKX40224">
    <property type="protein sequence ID" value="EKX40224"/>
    <property type="gene ID" value="GUITHDRAFT_142947"/>
</dbReference>
<dbReference type="eggNOG" id="KOG3958">
    <property type="taxonomic scope" value="Eukaryota"/>
</dbReference>
<dbReference type="Proteomes" id="UP000011087">
    <property type="component" value="Unassembled WGS sequence"/>
</dbReference>
<protein>
    <recommendedName>
        <fullName evidence="7">Dynactin subunit 2</fullName>
    </recommendedName>
</protein>
<feature type="region of interest" description="Disordered" evidence="3">
    <location>
        <begin position="1"/>
        <end position="40"/>
    </location>
</feature>
<evidence type="ECO:0008006" key="7">
    <source>
        <dbReference type="Google" id="ProtNLM"/>
    </source>
</evidence>
<proteinExistence type="predicted"/>
<evidence type="ECO:0000313" key="5">
    <source>
        <dbReference type="EnsemblProtists" id="EKX40224"/>
    </source>
</evidence>
<reference evidence="4 6" key="1">
    <citation type="journal article" date="2012" name="Nature">
        <title>Algal genomes reveal evolutionary mosaicism and the fate of nucleomorphs.</title>
        <authorList>
            <consortium name="DOE Joint Genome Institute"/>
            <person name="Curtis B.A."/>
            <person name="Tanifuji G."/>
            <person name="Burki F."/>
            <person name="Gruber A."/>
            <person name="Irimia M."/>
            <person name="Maruyama S."/>
            <person name="Arias M.C."/>
            <person name="Ball S.G."/>
            <person name="Gile G.H."/>
            <person name="Hirakawa Y."/>
            <person name="Hopkins J.F."/>
            <person name="Kuo A."/>
            <person name="Rensing S.A."/>
            <person name="Schmutz J."/>
            <person name="Symeonidi A."/>
            <person name="Elias M."/>
            <person name="Eveleigh R.J."/>
            <person name="Herman E.K."/>
            <person name="Klute M.J."/>
            <person name="Nakayama T."/>
            <person name="Obornik M."/>
            <person name="Reyes-Prieto A."/>
            <person name="Armbrust E.V."/>
            <person name="Aves S.J."/>
            <person name="Beiko R.G."/>
            <person name="Coutinho P."/>
            <person name="Dacks J.B."/>
            <person name="Durnford D.G."/>
            <person name="Fast N.M."/>
            <person name="Green B.R."/>
            <person name="Grisdale C.J."/>
            <person name="Hempel F."/>
            <person name="Henrissat B."/>
            <person name="Hoppner M.P."/>
            <person name="Ishida K."/>
            <person name="Kim E."/>
            <person name="Koreny L."/>
            <person name="Kroth P.G."/>
            <person name="Liu Y."/>
            <person name="Malik S.B."/>
            <person name="Maier U.G."/>
            <person name="McRose D."/>
            <person name="Mock T."/>
            <person name="Neilson J.A."/>
            <person name="Onodera N.T."/>
            <person name="Poole A.M."/>
            <person name="Pritham E.J."/>
            <person name="Richards T.A."/>
            <person name="Rocap G."/>
            <person name="Roy S.W."/>
            <person name="Sarai C."/>
            <person name="Schaack S."/>
            <person name="Shirato S."/>
            <person name="Slamovits C.H."/>
            <person name="Spencer D.F."/>
            <person name="Suzuki S."/>
            <person name="Worden A.Z."/>
            <person name="Zauner S."/>
            <person name="Barry K."/>
            <person name="Bell C."/>
            <person name="Bharti A.K."/>
            <person name="Crow J.A."/>
            <person name="Grimwood J."/>
            <person name="Kramer R."/>
            <person name="Lindquist E."/>
            <person name="Lucas S."/>
            <person name="Salamov A."/>
            <person name="McFadden G.I."/>
            <person name="Lane C.E."/>
            <person name="Keeling P.J."/>
            <person name="Gray M.W."/>
            <person name="Grigoriev I.V."/>
            <person name="Archibald J.M."/>
        </authorList>
    </citation>
    <scope>NUCLEOTIDE SEQUENCE</scope>
    <source>
        <strain evidence="4 6">CCMP2712</strain>
    </source>
</reference>
<comment type="subcellular location">
    <subcellularLocation>
        <location evidence="1">Cytoplasm</location>
    </subcellularLocation>
</comment>
<evidence type="ECO:0000313" key="6">
    <source>
        <dbReference type="Proteomes" id="UP000011087"/>
    </source>
</evidence>
<gene>
    <name evidence="4" type="ORF">GUITHDRAFT_142947</name>
</gene>
<dbReference type="HOGENOM" id="CLU_748966_0_0_1"/>